<organism evidence="2 3">
    <name type="scientific">Pleurotus eryngii</name>
    <name type="common">Boletus of the steppes</name>
    <dbReference type="NCBI Taxonomy" id="5323"/>
    <lineage>
        <taxon>Eukaryota</taxon>
        <taxon>Fungi</taxon>
        <taxon>Dikarya</taxon>
        <taxon>Basidiomycota</taxon>
        <taxon>Agaricomycotina</taxon>
        <taxon>Agaricomycetes</taxon>
        <taxon>Agaricomycetidae</taxon>
        <taxon>Agaricales</taxon>
        <taxon>Pleurotineae</taxon>
        <taxon>Pleurotaceae</taxon>
        <taxon>Pleurotus</taxon>
    </lineage>
</organism>
<reference evidence="2" key="1">
    <citation type="submission" date="2020-11" db="EMBL/GenBank/DDBJ databases">
        <authorList>
            <consortium name="DOE Joint Genome Institute"/>
            <person name="Ahrendt S."/>
            <person name="Riley R."/>
            <person name="Andreopoulos W."/>
            <person name="Labutti K."/>
            <person name="Pangilinan J."/>
            <person name="Ruiz-Duenas F.J."/>
            <person name="Barrasa J.M."/>
            <person name="Sanchez-Garcia M."/>
            <person name="Camarero S."/>
            <person name="Miyauchi S."/>
            <person name="Serrano A."/>
            <person name="Linde D."/>
            <person name="Babiker R."/>
            <person name="Drula E."/>
            <person name="Ayuso-Fernandez I."/>
            <person name="Pacheco R."/>
            <person name="Padilla G."/>
            <person name="Ferreira P."/>
            <person name="Barriuso J."/>
            <person name="Kellner H."/>
            <person name="Castanera R."/>
            <person name="Alfaro M."/>
            <person name="Ramirez L."/>
            <person name="Pisabarro A.G."/>
            <person name="Kuo A."/>
            <person name="Tritt A."/>
            <person name="Lipzen A."/>
            <person name="He G."/>
            <person name="Yan M."/>
            <person name="Ng V."/>
            <person name="Cullen D."/>
            <person name="Martin F."/>
            <person name="Rosso M.-N."/>
            <person name="Henrissat B."/>
            <person name="Hibbett D."/>
            <person name="Martinez A.T."/>
            <person name="Grigoriev I.V."/>
        </authorList>
    </citation>
    <scope>NUCLEOTIDE SEQUENCE</scope>
    <source>
        <strain evidence="2">ATCC 90797</strain>
    </source>
</reference>
<keyword evidence="1" id="KW-0732">Signal</keyword>
<sequence>MKFQIFLLAAFVALVTPTAVVAVWGTPGPITSHRRCFPCNCLGPLVSGPGDSYFDEFCNSIMSAPCSNHIRSAVSGSFQYISANAPGCNIIWAPTKSQYMQAFGALQAGRDLDMCGAIMEIRNFAGVRMANLAMGRQCIPGPGTFGCPA</sequence>
<comment type="caution">
    <text evidence="2">The sequence shown here is derived from an EMBL/GenBank/DDBJ whole genome shotgun (WGS) entry which is preliminary data.</text>
</comment>
<gene>
    <name evidence="2" type="ORF">BDN71DRAFT_1508168</name>
</gene>
<dbReference type="OrthoDB" id="10284784at2759"/>
<feature type="chain" id="PRO_5040137805" evidence="1">
    <location>
        <begin position="23"/>
        <end position="149"/>
    </location>
</feature>
<dbReference type="AlphaFoldDB" id="A0A9P5ZU29"/>
<keyword evidence="3" id="KW-1185">Reference proteome</keyword>
<dbReference type="Proteomes" id="UP000807025">
    <property type="component" value="Unassembled WGS sequence"/>
</dbReference>
<evidence type="ECO:0000313" key="2">
    <source>
        <dbReference type="EMBL" id="KAF9493820.1"/>
    </source>
</evidence>
<name>A0A9P5ZU29_PLEER</name>
<accession>A0A9P5ZU29</accession>
<protein>
    <submittedName>
        <fullName evidence="2">Uncharacterized protein</fullName>
    </submittedName>
</protein>
<dbReference type="EMBL" id="MU154580">
    <property type="protein sequence ID" value="KAF9493820.1"/>
    <property type="molecule type" value="Genomic_DNA"/>
</dbReference>
<evidence type="ECO:0000313" key="3">
    <source>
        <dbReference type="Proteomes" id="UP000807025"/>
    </source>
</evidence>
<feature type="signal peptide" evidence="1">
    <location>
        <begin position="1"/>
        <end position="22"/>
    </location>
</feature>
<proteinExistence type="predicted"/>
<evidence type="ECO:0000256" key="1">
    <source>
        <dbReference type="SAM" id="SignalP"/>
    </source>
</evidence>